<feature type="signal peptide" evidence="2">
    <location>
        <begin position="1"/>
        <end position="20"/>
    </location>
</feature>
<reference evidence="3 4" key="1">
    <citation type="submission" date="2016-08" db="EMBL/GenBank/DDBJ databases">
        <title>Draft genome of Amylibacter sp. strain 4G11.</title>
        <authorList>
            <person name="Wong S.-K."/>
            <person name="Hamasaki K."/>
            <person name="Yoshizawa S."/>
        </authorList>
    </citation>
    <scope>NUCLEOTIDE SEQUENCE [LARGE SCALE GENOMIC DNA]</scope>
    <source>
        <strain evidence="3 4">4G11</strain>
    </source>
</reference>
<keyword evidence="4" id="KW-1185">Reference proteome</keyword>
<evidence type="ECO:0008006" key="5">
    <source>
        <dbReference type="Google" id="ProtNLM"/>
    </source>
</evidence>
<name>A0A2G5K3I0_9RHOB</name>
<keyword evidence="1" id="KW-0472">Membrane</keyword>
<comment type="caution">
    <text evidence="3">The sequence shown here is derived from an EMBL/GenBank/DDBJ whole genome shotgun (WGS) entry which is preliminary data.</text>
</comment>
<dbReference type="Proteomes" id="UP000231516">
    <property type="component" value="Unassembled WGS sequence"/>
</dbReference>
<proteinExistence type="predicted"/>
<sequence length="75" mass="7473">MRKLFSIAAVAMFATSSAFAGSLVEPDVEPMIVEAEPEAAGGSGNIVIPLLLLAVVAAVIASDDSGGGTTEPVLE</sequence>
<organism evidence="3 4">
    <name type="scientific">Paramylibacter kogurei</name>
    <dbReference type="NCBI Taxonomy" id="1889778"/>
    <lineage>
        <taxon>Bacteria</taxon>
        <taxon>Pseudomonadati</taxon>
        <taxon>Pseudomonadota</taxon>
        <taxon>Alphaproteobacteria</taxon>
        <taxon>Rhodobacterales</taxon>
        <taxon>Paracoccaceae</taxon>
        <taxon>Paramylibacter</taxon>
    </lineage>
</organism>
<dbReference type="AlphaFoldDB" id="A0A2G5K3I0"/>
<evidence type="ECO:0000313" key="3">
    <source>
        <dbReference type="EMBL" id="PIB23563.1"/>
    </source>
</evidence>
<protein>
    <recommendedName>
        <fullName evidence="5">Ferrochelatase</fullName>
    </recommendedName>
</protein>
<accession>A0A2G5K3I0</accession>
<evidence type="ECO:0000256" key="2">
    <source>
        <dbReference type="SAM" id="SignalP"/>
    </source>
</evidence>
<keyword evidence="1" id="KW-0812">Transmembrane</keyword>
<feature type="transmembrane region" description="Helical" evidence="1">
    <location>
        <begin position="44"/>
        <end position="61"/>
    </location>
</feature>
<evidence type="ECO:0000313" key="4">
    <source>
        <dbReference type="Proteomes" id="UP000231516"/>
    </source>
</evidence>
<dbReference type="RefSeq" id="WP_099594321.1">
    <property type="nucleotide sequence ID" value="NZ_MDGM01000013.1"/>
</dbReference>
<gene>
    <name evidence="3" type="ORF">BFP76_08280</name>
</gene>
<keyword evidence="2" id="KW-0732">Signal</keyword>
<keyword evidence="1" id="KW-1133">Transmembrane helix</keyword>
<dbReference type="EMBL" id="MDGM01000013">
    <property type="protein sequence ID" value="PIB23563.1"/>
    <property type="molecule type" value="Genomic_DNA"/>
</dbReference>
<evidence type="ECO:0000256" key="1">
    <source>
        <dbReference type="SAM" id="Phobius"/>
    </source>
</evidence>
<feature type="chain" id="PRO_5013942294" description="Ferrochelatase" evidence="2">
    <location>
        <begin position="21"/>
        <end position="75"/>
    </location>
</feature>